<reference evidence="14" key="4">
    <citation type="journal article" date="2015" name="G3 (Bethesda)">
        <title>Genome sequences of three phytopathogenic species of the Magnaporthaceae family of fungi.</title>
        <authorList>
            <person name="Okagaki L.H."/>
            <person name="Nunes C.C."/>
            <person name="Sailsbery J."/>
            <person name="Clay B."/>
            <person name="Brown D."/>
            <person name="John T."/>
            <person name="Oh Y."/>
            <person name="Young N."/>
            <person name="Fitzgerald M."/>
            <person name="Haas B.J."/>
            <person name="Zeng Q."/>
            <person name="Young S."/>
            <person name="Adiconis X."/>
            <person name="Fan L."/>
            <person name="Levin J.Z."/>
            <person name="Mitchell T.K."/>
            <person name="Okubara P.A."/>
            <person name="Farman M.L."/>
            <person name="Kohn L.M."/>
            <person name="Birren B."/>
            <person name="Ma L.-J."/>
            <person name="Dean R.A."/>
        </authorList>
    </citation>
    <scope>NUCLEOTIDE SEQUENCE</scope>
    <source>
        <strain evidence="14">ATCC 64411 / 73-15</strain>
    </source>
</reference>
<dbReference type="eggNOG" id="ENOG502QTS9">
    <property type="taxonomic scope" value="Eukaryota"/>
</dbReference>
<keyword evidence="15" id="KW-1185">Reference proteome</keyword>
<protein>
    <recommendedName>
        <fullName evidence="9">Small ribosomal subunit protein uS4m</fullName>
    </recommendedName>
</protein>
<dbReference type="Proteomes" id="UP000011715">
    <property type="component" value="Unassembled WGS sequence"/>
</dbReference>
<dbReference type="InterPro" id="IPR002942">
    <property type="entry name" value="S4_RNA-bd"/>
</dbReference>
<feature type="region of interest" description="Disordered" evidence="11">
    <location>
        <begin position="197"/>
        <end position="262"/>
    </location>
</feature>
<dbReference type="AlphaFoldDB" id="A0A0C4DYW7"/>
<dbReference type="EMBL" id="ADBL01001242">
    <property type="status" value="NOT_ANNOTATED_CDS"/>
    <property type="molecule type" value="Genomic_DNA"/>
</dbReference>
<dbReference type="PANTHER" id="PTHR11831:SF4">
    <property type="entry name" value="SMALL RIBOSOMAL SUBUNIT PROTEIN US4M"/>
    <property type="match status" value="1"/>
</dbReference>
<dbReference type="InterPro" id="IPR022801">
    <property type="entry name" value="Ribosomal_uS4"/>
</dbReference>
<dbReference type="PROSITE" id="PS50889">
    <property type="entry name" value="S4"/>
    <property type="match status" value="1"/>
</dbReference>
<dbReference type="FunFam" id="3.10.290.10:FF:000025">
    <property type="entry name" value="30S ribosomal subunit S4"/>
    <property type="match status" value="1"/>
</dbReference>
<dbReference type="SUPFAM" id="SSF55174">
    <property type="entry name" value="Alpha-L RNA-binding motif"/>
    <property type="match status" value="1"/>
</dbReference>
<comment type="similarity">
    <text evidence="2">Belongs to the universal ribosomal protein uS4 family.</text>
</comment>
<dbReference type="SMART" id="SM00363">
    <property type="entry name" value="S4"/>
    <property type="match status" value="1"/>
</dbReference>
<dbReference type="STRING" id="644358.A0A0C4DYW7"/>
<evidence type="ECO:0000313" key="14">
    <source>
        <dbReference type="EnsemblFungi" id="MAPG_05248T0"/>
    </source>
</evidence>
<evidence type="ECO:0000256" key="10">
    <source>
        <dbReference type="PROSITE-ProRule" id="PRU00182"/>
    </source>
</evidence>
<evidence type="ECO:0000256" key="6">
    <source>
        <dbReference type="ARBA" id="ARBA00023128"/>
    </source>
</evidence>
<feature type="domain" description="RNA-binding S4" evidence="12">
    <location>
        <begin position="133"/>
        <end position="197"/>
    </location>
</feature>
<feature type="compositionally biased region" description="Acidic residues" evidence="11">
    <location>
        <begin position="221"/>
        <end position="230"/>
    </location>
</feature>
<dbReference type="GO" id="GO:0019843">
    <property type="term" value="F:rRNA binding"/>
    <property type="evidence" value="ECO:0007669"/>
    <property type="project" value="UniProtKB-KW"/>
</dbReference>
<reference evidence="15" key="2">
    <citation type="submission" date="2010-05" db="EMBL/GenBank/DDBJ databases">
        <title>The genome sequence of Magnaporthe poae strain ATCC 64411.</title>
        <authorList>
            <person name="Ma L.-J."/>
            <person name="Dead R."/>
            <person name="Young S."/>
            <person name="Zeng Q."/>
            <person name="Koehrsen M."/>
            <person name="Alvarado L."/>
            <person name="Berlin A."/>
            <person name="Chapman S.B."/>
            <person name="Chen Z."/>
            <person name="Freedman E."/>
            <person name="Gellesch M."/>
            <person name="Goldberg J."/>
            <person name="Griggs A."/>
            <person name="Gujja S."/>
            <person name="Heilman E.R."/>
            <person name="Heiman D."/>
            <person name="Hepburn T."/>
            <person name="Howarth C."/>
            <person name="Jen D."/>
            <person name="Larson L."/>
            <person name="Mehta T."/>
            <person name="Neiman D."/>
            <person name="Pearson M."/>
            <person name="Roberts A."/>
            <person name="Saif S."/>
            <person name="Shea T."/>
            <person name="Shenoy N."/>
            <person name="Sisk P."/>
            <person name="Stolte C."/>
            <person name="Sykes S."/>
            <person name="Walk T."/>
            <person name="White J."/>
            <person name="Yandava C."/>
            <person name="Haas B."/>
            <person name="Nusbaum C."/>
            <person name="Birren B."/>
        </authorList>
    </citation>
    <scope>NUCLEOTIDE SEQUENCE [LARGE SCALE GENOMIC DNA]</scope>
    <source>
        <strain evidence="15">ATCC 64411 / 73-15</strain>
    </source>
</reference>
<evidence type="ECO:0000256" key="8">
    <source>
        <dbReference type="ARBA" id="ARBA00037226"/>
    </source>
</evidence>
<reference evidence="14" key="5">
    <citation type="submission" date="2015-06" db="UniProtKB">
        <authorList>
            <consortium name="EnsemblFungi"/>
        </authorList>
    </citation>
    <scope>IDENTIFICATION</scope>
    <source>
        <strain evidence="14">ATCC 64411</strain>
    </source>
</reference>
<reference evidence="13" key="1">
    <citation type="submission" date="2010-05" db="EMBL/GenBank/DDBJ databases">
        <title>The Genome Sequence of Magnaporthe poae strain ATCC 64411.</title>
        <authorList>
            <consortium name="The Broad Institute Genome Sequencing Platform"/>
            <consortium name="Broad Institute Genome Sequencing Center for Infectious Disease"/>
            <person name="Ma L.-J."/>
            <person name="Dead R."/>
            <person name="Young S."/>
            <person name="Zeng Q."/>
            <person name="Koehrsen M."/>
            <person name="Alvarado L."/>
            <person name="Berlin A."/>
            <person name="Chapman S.B."/>
            <person name="Chen Z."/>
            <person name="Freedman E."/>
            <person name="Gellesch M."/>
            <person name="Goldberg J."/>
            <person name="Griggs A."/>
            <person name="Gujja S."/>
            <person name="Heilman E.R."/>
            <person name="Heiman D."/>
            <person name="Hepburn T."/>
            <person name="Howarth C."/>
            <person name="Jen D."/>
            <person name="Larson L."/>
            <person name="Mehta T."/>
            <person name="Neiman D."/>
            <person name="Pearson M."/>
            <person name="Roberts A."/>
            <person name="Saif S."/>
            <person name="Shea T."/>
            <person name="Shenoy N."/>
            <person name="Sisk P."/>
            <person name="Stolte C."/>
            <person name="Sykes S."/>
            <person name="Walk T."/>
            <person name="White J."/>
            <person name="Yandava C."/>
            <person name="Haas B."/>
            <person name="Nusbaum C."/>
            <person name="Birren B."/>
        </authorList>
    </citation>
    <scope>NUCLEOTIDE SEQUENCE</scope>
    <source>
        <strain evidence="13">ATCC 64411</strain>
    </source>
</reference>
<keyword evidence="5" id="KW-0689">Ribosomal protein</keyword>
<dbReference type="CDD" id="cd00165">
    <property type="entry name" value="S4"/>
    <property type="match status" value="1"/>
</dbReference>
<keyword evidence="6" id="KW-0496">Mitochondrion</keyword>
<evidence type="ECO:0000256" key="9">
    <source>
        <dbReference type="ARBA" id="ARBA00071419"/>
    </source>
</evidence>
<evidence type="ECO:0000256" key="2">
    <source>
        <dbReference type="ARBA" id="ARBA00007465"/>
    </source>
</evidence>
<evidence type="ECO:0000256" key="3">
    <source>
        <dbReference type="ARBA" id="ARBA00022730"/>
    </source>
</evidence>
<keyword evidence="4 10" id="KW-0694">RNA-binding</keyword>
<dbReference type="Gene3D" id="3.10.290.10">
    <property type="entry name" value="RNA-binding S4 domain"/>
    <property type="match status" value="1"/>
</dbReference>
<dbReference type="PANTHER" id="PTHR11831">
    <property type="entry name" value="30S 40S RIBOSOMAL PROTEIN"/>
    <property type="match status" value="1"/>
</dbReference>
<keyword evidence="3 10" id="KW-0699">rRNA-binding</keyword>
<dbReference type="InterPro" id="IPR036986">
    <property type="entry name" value="S4_RNA-bd_sf"/>
</dbReference>
<accession>A0A0C4DYW7</accession>
<dbReference type="GO" id="GO:0003735">
    <property type="term" value="F:structural constituent of ribosome"/>
    <property type="evidence" value="ECO:0007669"/>
    <property type="project" value="TreeGrafter"/>
</dbReference>
<dbReference type="GO" id="GO:0042274">
    <property type="term" value="P:ribosomal small subunit biogenesis"/>
    <property type="evidence" value="ECO:0007669"/>
    <property type="project" value="TreeGrafter"/>
</dbReference>
<organism evidence="14 15">
    <name type="scientific">Magnaporthiopsis poae (strain ATCC 64411 / 73-15)</name>
    <name type="common">Kentucky bluegrass fungus</name>
    <name type="synonym">Magnaporthe poae</name>
    <dbReference type="NCBI Taxonomy" id="644358"/>
    <lineage>
        <taxon>Eukaryota</taxon>
        <taxon>Fungi</taxon>
        <taxon>Dikarya</taxon>
        <taxon>Ascomycota</taxon>
        <taxon>Pezizomycotina</taxon>
        <taxon>Sordariomycetes</taxon>
        <taxon>Sordariomycetidae</taxon>
        <taxon>Magnaporthales</taxon>
        <taxon>Magnaporthaceae</taxon>
        <taxon>Magnaporthiopsis</taxon>
    </lineage>
</organism>
<keyword evidence="7" id="KW-0687">Ribonucleoprotein</keyword>
<name>A0A0C4DYW7_MAGP6</name>
<comment type="subcellular location">
    <subcellularLocation>
        <location evidence="1">Mitochondrion</location>
    </subcellularLocation>
</comment>
<sequence length="456" mass="52373">MRLRRSTRLYSLKRARVRQSWNKYNLYNLAKLRVHEKSLMGRTFFQQKWFAKARSRAYHGEHIRESQWERMFSRRFNSVVDMDPRYMAEHDGSEQASGRGSGKRSMWASERTNNKNGDRPTPYMQMAYAPLERRLDTAIFRAMFASSTRQARQFVVHGRVKVNGKKMPHPSYLLNPGDMFQVDPDMVMLATGKQKGNLTELQRKQGKKGPYIPKAEATTTEGEEEEEVSEDAAAKEGESAEAAEAADPEAKAEVEASAVKQKRGDLKKLLETAKTIVAMDKDLGVKRKQKLRAFQQELKKVISQSGRASVKSDQIPVEHLTEVLNQLSIVPHTSASVETPSKHSASETIADDIQAAFAAVSEERKLSTPERKRFDAIMQEYRENPHDESKPYRTPWEPRPWMAPFAFIPRYLEVNQNICSAVYLRHPVARQGHSEVPTPFPEMLGQLSFNWYLRRR</sequence>
<proteinExistence type="inferred from homology"/>
<dbReference type="EnsemblFungi" id="MAPG_05248T0">
    <property type="protein sequence ID" value="MAPG_05248T0"/>
    <property type="gene ID" value="MAPG_05248"/>
</dbReference>
<dbReference type="OrthoDB" id="3356781at2759"/>
<evidence type="ECO:0000256" key="4">
    <source>
        <dbReference type="ARBA" id="ARBA00022884"/>
    </source>
</evidence>
<dbReference type="OMA" id="GDMFQVE"/>
<evidence type="ECO:0000256" key="1">
    <source>
        <dbReference type="ARBA" id="ARBA00004173"/>
    </source>
</evidence>
<dbReference type="InterPro" id="IPR018079">
    <property type="entry name" value="Ribosomal_uS4_CS"/>
</dbReference>
<dbReference type="VEuPathDB" id="FungiDB:MAPG_05248"/>
<dbReference type="EMBL" id="GL876969">
    <property type="protein sequence ID" value="KLU86231.1"/>
    <property type="molecule type" value="Genomic_DNA"/>
</dbReference>
<evidence type="ECO:0000256" key="11">
    <source>
        <dbReference type="SAM" id="MobiDB-lite"/>
    </source>
</evidence>
<evidence type="ECO:0000313" key="15">
    <source>
        <dbReference type="Proteomes" id="UP000011715"/>
    </source>
</evidence>
<dbReference type="GO" id="GO:0005763">
    <property type="term" value="C:mitochondrial small ribosomal subunit"/>
    <property type="evidence" value="ECO:0007669"/>
    <property type="project" value="TreeGrafter"/>
</dbReference>
<feature type="region of interest" description="Disordered" evidence="11">
    <location>
        <begin position="89"/>
        <end position="123"/>
    </location>
</feature>
<dbReference type="Pfam" id="PF01479">
    <property type="entry name" value="S4"/>
    <property type="match status" value="1"/>
</dbReference>
<evidence type="ECO:0000259" key="12">
    <source>
        <dbReference type="SMART" id="SM00363"/>
    </source>
</evidence>
<evidence type="ECO:0000313" key="13">
    <source>
        <dbReference type="EMBL" id="KLU86231.1"/>
    </source>
</evidence>
<evidence type="ECO:0000256" key="7">
    <source>
        <dbReference type="ARBA" id="ARBA00023274"/>
    </source>
</evidence>
<gene>
    <name evidence="13" type="ORF">MAPG_05248</name>
</gene>
<dbReference type="PROSITE" id="PS00632">
    <property type="entry name" value="RIBOSOMAL_S4"/>
    <property type="match status" value="1"/>
</dbReference>
<evidence type="ECO:0000256" key="5">
    <source>
        <dbReference type="ARBA" id="ARBA00022980"/>
    </source>
</evidence>
<reference evidence="13" key="3">
    <citation type="submission" date="2011-03" db="EMBL/GenBank/DDBJ databases">
        <title>Annotation of Magnaporthe poae ATCC 64411.</title>
        <authorList>
            <person name="Ma L.-J."/>
            <person name="Dead R."/>
            <person name="Young S.K."/>
            <person name="Zeng Q."/>
            <person name="Gargeya S."/>
            <person name="Fitzgerald M."/>
            <person name="Haas B."/>
            <person name="Abouelleil A."/>
            <person name="Alvarado L."/>
            <person name="Arachchi H.M."/>
            <person name="Berlin A."/>
            <person name="Brown A."/>
            <person name="Chapman S.B."/>
            <person name="Chen Z."/>
            <person name="Dunbar C."/>
            <person name="Freedman E."/>
            <person name="Gearin G."/>
            <person name="Gellesch M."/>
            <person name="Goldberg J."/>
            <person name="Griggs A."/>
            <person name="Gujja S."/>
            <person name="Heiman D."/>
            <person name="Howarth C."/>
            <person name="Larson L."/>
            <person name="Lui A."/>
            <person name="MacDonald P.J.P."/>
            <person name="Mehta T."/>
            <person name="Montmayeur A."/>
            <person name="Murphy C."/>
            <person name="Neiman D."/>
            <person name="Pearson M."/>
            <person name="Priest M."/>
            <person name="Roberts A."/>
            <person name="Saif S."/>
            <person name="Shea T."/>
            <person name="Shenoy N."/>
            <person name="Sisk P."/>
            <person name="Stolte C."/>
            <person name="Sykes S."/>
            <person name="Yandava C."/>
            <person name="Wortman J."/>
            <person name="Nusbaum C."/>
            <person name="Birren B."/>
        </authorList>
    </citation>
    <scope>NUCLEOTIDE SEQUENCE</scope>
    <source>
        <strain evidence="13">ATCC 64411</strain>
    </source>
</reference>
<comment type="function">
    <text evidence="8">Component of the mitochondrial ribosome (mitoribosome), a dedicated translation machinery responsible for the synthesis of mitochondrial genome-encoded proteins, including at least some of the essential transmembrane subunits of the mitochondrial respiratory chain. The mitoribosomes are attached to the mitochondrial inner membrane and translation products are cotranslationally integrated into the membrane.</text>
</comment>